<keyword evidence="2" id="KW-0812">Transmembrane</keyword>
<gene>
    <name evidence="4" type="ORF">Plil01_001085200</name>
</gene>
<feature type="compositionally biased region" description="Acidic residues" evidence="1">
    <location>
        <begin position="207"/>
        <end position="222"/>
    </location>
</feature>
<feature type="signal peptide" evidence="3">
    <location>
        <begin position="1"/>
        <end position="20"/>
    </location>
</feature>
<feature type="chain" id="PRO_5040881443" evidence="3">
    <location>
        <begin position="21"/>
        <end position="222"/>
    </location>
</feature>
<evidence type="ECO:0000256" key="2">
    <source>
        <dbReference type="SAM" id="Phobius"/>
    </source>
</evidence>
<protein>
    <submittedName>
        <fullName evidence="4">Unnamed protein product</fullName>
    </submittedName>
</protein>
<dbReference type="EMBL" id="BSXW01000586">
    <property type="protein sequence ID" value="GMF26125.1"/>
    <property type="molecule type" value="Genomic_DNA"/>
</dbReference>
<sequence>MKLAPIALLAVLAVTNAASGELMRRDLRVETSGNEASASDLIEADLRDDDLGADEDFWDSWDNHYGVHADADALIDPCCNDTGSASGGSAHAATVGDIPSAAKDLLEKAELVATAALPFSIKHAESMLLPACLVVAALFVVAFAAVLIGVRRQQLSEPMFGPVELASDLPEPMTTLAGSDADSDSPSLTADKDGDEADTGATVLADSVEEEKEEEEADFSPA</sequence>
<reference evidence="4" key="1">
    <citation type="submission" date="2023-04" db="EMBL/GenBank/DDBJ databases">
        <title>Phytophthora lilii NBRC 32176.</title>
        <authorList>
            <person name="Ichikawa N."/>
            <person name="Sato H."/>
            <person name="Tonouchi N."/>
        </authorList>
    </citation>
    <scope>NUCLEOTIDE SEQUENCE</scope>
    <source>
        <strain evidence="4">NBRC 32176</strain>
    </source>
</reference>
<proteinExistence type="predicted"/>
<evidence type="ECO:0000313" key="4">
    <source>
        <dbReference type="EMBL" id="GMF26125.1"/>
    </source>
</evidence>
<organism evidence="4 5">
    <name type="scientific">Phytophthora lilii</name>
    <dbReference type="NCBI Taxonomy" id="2077276"/>
    <lineage>
        <taxon>Eukaryota</taxon>
        <taxon>Sar</taxon>
        <taxon>Stramenopiles</taxon>
        <taxon>Oomycota</taxon>
        <taxon>Peronosporomycetes</taxon>
        <taxon>Peronosporales</taxon>
        <taxon>Peronosporaceae</taxon>
        <taxon>Phytophthora</taxon>
    </lineage>
</organism>
<keyword evidence="5" id="KW-1185">Reference proteome</keyword>
<keyword evidence="3" id="KW-0732">Signal</keyword>
<evidence type="ECO:0000256" key="3">
    <source>
        <dbReference type="SAM" id="SignalP"/>
    </source>
</evidence>
<dbReference type="AlphaFoldDB" id="A0A9W6U5A2"/>
<dbReference type="Proteomes" id="UP001165083">
    <property type="component" value="Unassembled WGS sequence"/>
</dbReference>
<evidence type="ECO:0000256" key="1">
    <source>
        <dbReference type="SAM" id="MobiDB-lite"/>
    </source>
</evidence>
<keyword evidence="2" id="KW-1133">Transmembrane helix</keyword>
<accession>A0A9W6U5A2</accession>
<feature type="region of interest" description="Disordered" evidence="1">
    <location>
        <begin position="171"/>
        <end position="222"/>
    </location>
</feature>
<keyword evidence="2" id="KW-0472">Membrane</keyword>
<evidence type="ECO:0000313" key="5">
    <source>
        <dbReference type="Proteomes" id="UP001165083"/>
    </source>
</evidence>
<comment type="caution">
    <text evidence="4">The sequence shown here is derived from an EMBL/GenBank/DDBJ whole genome shotgun (WGS) entry which is preliminary data.</text>
</comment>
<feature type="transmembrane region" description="Helical" evidence="2">
    <location>
        <begin position="127"/>
        <end position="150"/>
    </location>
</feature>
<name>A0A9W6U5A2_9STRA</name>
<dbReference type="OrthoDB" id="125646at2759"/>